<feature type="compositionally biased region" description="Basic and acidic residues" evidence="1">
    <location>
        <begin position="209"/>
        <end position="224"/>
    </location>
</feature>
<feature type="region of interest" description="Disordered" evidence="1">
    <location>
        <begin position="201"/>
        <end position="247"/>
    </location>
</feature>
<accession>A0ABD2CMD8</accession>
<name>A0ABD2CMD8_VESMC</name>
<evidence type="ECO:0000313" key="2">
    <source>
        <dbReference type="EMBL" id="KAL2746274.1"/>
    </source>
</evidence>
<keyword evidence="3" id="KW-1185">Reference proteome</keyword>
<dbReference type="EMBL" id="JAYRBN010000037">
    <property type="protein sequence ID" value="KAL2746274.1"/>
    <property type="molecule type" value="Genomic_DNA"/>
</dbReference>
<organism evidence="2 3">
    <name type="scientific">Vespula maculifrons</name>
    <name type="common">Eastern yellow jacket</name>
    <name type="synonym">Wasp</name>
    <dbReference type="NCBI Taxonomy" id="7453"/>
    <lineage>
        <taxon>Eukaryota</taxon>
        <taxon>Metazoa</taxon>
        <taxon>Ecdysozoa</taxon>
        <taxon>Arthropoda</taxon>
        <taxon>Hexapoda</taxon>
        <taxon>Insecta</taxon>
        <taxon>Pterygota</taxon>
        <taxon>Neoptera</taxon>
        <taxon>Endopterygota</taxon>
        <taxon>Hymenoptera</taxon>
        <taxon>Apocrita</taxon>
        <taxon>Aculeata</taxon>
        <taxon>Vespoidea</taxon>
        <taxon>Vespidae</taxon>
        <taxon>Vespinae</taxon>
        <taxon>Vespula</taxon>
    </lineage>
</organism>
<evidence type="ECO:0000313" key="3">
    <source>
        <dbReference type="Proteomes" id="UP001607303"/>
    </source>
</evidence>
<evidence type="ECO:0000256" key="1">
    <source>
        <dbReference type="SAM" id="MobiDB-lite"/>
    </source>
</evidence>
<dbReference type="AlphaFoldDB" id="A0ABD2CMD8"/>
<protein>
    <submittedName>
        <fullName evidence="2">Uncharacterized protein</fullName>
    </submittedName>
</protein>
<proteinExistence type="predicted"/>
<feature type="compositionally biased region" description="Basic and acidic residues" evidence="1">
    <location>
        <begin position="235"/>
        <end position="247"/>
    </location>
</feature>
<comment type="caution">
    <text evidence="2">The sequence shown here is derived from an EMBL/GenBank/DDBJ whole genome shotgun (WGS) entry which is preliminary data.</text>
</comment>
<gene>
    <name evidence="2" type="ORF">V1477_004644</name>
</gene>
<dbReference type="Proteomes" id="UP001607303">
    <property type="component" value="Unassembled WGS sequence"/>
</dbReference>
<sequence>MLTSAVFIESGKGTSGIPGACLILQNEGLSSLFHLARRSFGRNGRYLVWRARLKDDAISVLAGENSEETRAGYVQRNTSGKRKEQQAMYSPALSGSRNYPWGRKVTWHVLFLRDKQRRIAGICSYRRNRWTPAVLSKKGLTLNPRDIPSNYAIKKMRGSYWDSKSFRDSMKGFDPISSDYPILVFSVNECHPVQKQHGIRSGYVRKKSKEQEQEQKQDLEEQSHKSYVQRHNRREKQIKGRKEGKKKDLIRSTISPLLPTKYICEVFLEPLDSLYVISVKIGEWLFFLERRNGEGIPLAVILFQGFLFEEHPRIKARRPQVNPRLSARGKLRDILSNFHPRVRLYINTSISVTTTPFVMYAEIYNAVAAPAAAAAATSSLEDIRDNGKSDYR</sequence>
<reference evidence="2 3" key="1">
    <citation type="journal article" date="2024" name="Ann. Entomol. Soc. Am.">
        <title>Genomic analyses of the southern and eastern yellowjacket wasps (Hymenoptera: Vespidae) reveal evolutionary signatures of social life.</title>
        <authorList>
            <person name="Catto M.A."/>
            <person name="Caine P.B."/>
            <person name="Orr S.E."/>
            <person name="Hunt B.G."/>
            <person name="Goodisman M.A.D."/>
        </authorList>
    </citation>
    <scope>NUCLEOTIDE SEQUENCE [LARGE SCALE GENOMIC DNA]</scope>
    <source>
        <strain evidence="2">232</strain>
        <tissue evidence="2">Head and thorax</tissue>
    </source>
</reference>